<dbReference type="PANTHER" id="PTHR24173:SF74">
    <property type="entry name" value="ANKYRIN REPEAT DOMAIN-CONTAINING PROTEIN 16"/>
    <property type="match status" value="1"/>
</dbReference>
<name>A0A845E3D3_9BACI</name>
<dbReference type="PROSITE" id="PS50297">
    <property type="entry name" value="ANK_REP_REGION"/>
    <property type="match status" value="1"/>
</dbReference>
<dbReference type="SMART" id="SM00248">
    <property type="entry name" value="ANK"/>
    <property type="match status" value="5"/>
</dbReference>
<dbReference type="PROSITE" id="PS50088">
    <property type="entry name" value="ANK_REPEAT"/>
    <property type="match status" value="1"/>
</dbReference>
<dbReference type="PANTHER" id="PTHR24173">
    <property type="entry name" value="ANKYRIN REPEAT CONTAINING"/>
    <property type="match status" value="1"/>
</dbReference>
<proteinExistence type="predicted"/>
<dbReference type="EMBL" id="WMEZ01000002">
    <property type="protein sequence ID" value="MYL49332.1"/>
    <property type="molecule type" value="Genomic_DNA"/>
</dbReference>
<sequence length="410" mass="47234">MEAWIKGVDQLNIKKAIQKENISECIQYLEDNVDEFLASDLKSDPLYLSLDLRSSSITQWLLKDNYHIKCDYDKQLSLLKKAAFMGNHIVVMELLKTNSFSQNDLTEVLYQASATCDVLIVIILLESGAIFNENNLSPLIQAIDMDNREVAALLLDKIADIHKIDSEGFSLLHHVAAISRDKELLQYLIYRGADVNQRNSYRETPLMLCLFSLELEHENDFLACTEVLLNAGADVNLQDNDGNSVLMTAFKYKDYIIDGNEVIIDYMKMLVKHGANVNLRNENGQTAMDLAQQYYFEEAVEFLKKYANPLVVPSIHTTERNSAQSSENDYPKTSFLSERGYSTKISRKKRWEILQAEILNEYPTQQVINKLSEFIRRFKSQRNGATKYSEAIAEWEYDIDRINRYHHSSY</sequence>
<evidence type="ECO:0000256" key="2">
    <source>
        <dbReference type="ARBA" id="ARBA00023043"/>
    </source>
</evidence>
<keyword evidence="1" id="KW-0677">Repeat</keyword>
<evidence type="ECO:0000256" key="1">
    <source>
        <dbReference type="ARBA" id="ARBA00022737"/>
    </source>
</evidence>
<gene>
    <name evidence="4" type="ORF">GLV98_07535</name>
</gene>
<dbReference type="Gene3D" id="1.25.40.20">
    <property type="entry name" value="Ankyrin repeat-containing domain"/>
    <property type="match status" value="1"/>
</dbReference>
<keyword evidence="2 3" id="KW-0040">ANK repeat</keyword>
<comment type="caution">
    <text evidence="4">The sequence shown here is derived from an EMBL/GenBank/DDBJ whole genome shotgun (WGS) entry which is preliminary data.</text>
</comment>
<reference evidence="4 5" key="1">
    <citation type="submission" date="2019-11" db="EMBL/GenBank/DDBJ databases">
        <title>Genome sequences of 17 halophilic strains isolated from different environments.</title>
        <authorList>
            <person name="Furrow R.E."/>
        </authorList>
    </citation>
    <scope>NUCLEOTIDE SEQUENCE [LARGE SCALE GENOMIC DNA]</scope>
    <source>
        <strain evidence="4 5">22505_10_Sand</strain>
    </source>
</reference>
<dbReference type="InterPro" id="IPR002110">
    <property type="entry name" value="Ankyrin_rpt"/>
</dbReference>
<organism evidence="4 5">
    <name type="scientific">Halobacillus litoralis</name>
    <dbReference type="NCBI Taxonomy" id="45668"/>
    <lineage>
        <taxon>Bacteria</taxon>
        <taxon>Bacillati</taxon>
        <taxon>Bacillota</taxon>
        <taxon>Bacilli</taxon>
        <taxon>Bacillales</taxon>
        <taxon>Bacillaceae</taxon>
        <taxon>Halobacillus</taxon>
    </lineage>
</organism>
<dbReference type="Pfam" id="PF00023">
    <property type="entry name" value="Ank"/>
    <property type="match status" value="1"/>
</dbReference>
<feature type="repeat" description="ANK" evidence="3">
    <location>
        <begin position="167"/>
        <end position="200"/>
    </location>
</feature>
<accession>A0A845E3D3</accession>
<evidence type="ECO:0000313" key="5">
    <source>
        <dbReference type="Proteomes" id="UP000447393"/>
    </source>
</evidence>
<dbReference type="SUPFAM" id="SSF48403">
    <property type="entry name" value="Ankyrin repeat"/>
    <property type="match status" value="1"/>
</dbReference>
<dbReference type="Proteomes" id="UP000447393">
    <property type="component" value="Unassembled WGS sequence"/>
</dbReference>
<dbReference type="InterPro" id="IPR036770">
    <property type="entry name" value="Ankyrin_rpt-contain_sf"/>
</dbReference>
<evidence type="ECO:0000313" key="4">
    <source>
        <dbReference type="EMBL" id="MYL49332.1"/>
    </source>
</evidence>
<evidence type="ECO:0008006" key="6">
    <source>
        <dbReference type="Google" id="ProtNLM"/>
    </source>
</evidence>
<dbReference type="Pfam" id="PF12796">
    <property type="entry name" value="Ank_2"/>
    <property type="match status" value="1"/>
</dbReference>
<evidence type="ECO:0000256" key="3">
    <source>
        <dbReference type="PROSITE-ProRule" id="PRU00023"/>
    </source>
</evidence>
<dbReference type="AlphaFoldDB" id="A0A845E3D3"/>
<protein>
    <recommendedName>
        <fullName evidence="6">Ankyrin repeat domain-containing protein</fullName>
    </recommendedName>
</protein>